<evidence type="ECO:0000313" key="2">
    <source>
        <dbReference type="EMBL" id="PMD36370.1"/>
    </source>
</evidence>
<organism evidence="2 3">
    <name type="scientific">Hyaloscypha variabilis (strain UAMH 11265 / GT02V1 / F)</name>
    <name type="common">Meliniomyces variabilis</name>
    <dbReference type="NCBI Taxonomy" id="1149755"/>
    <lineage>
        <taxon>Eukaryota</taxon>
        <taxon>Fungi</taxon>
        <taxon>Dikarya</taxon>
        <taxon>Ascomycota</taxon>
        <taxon>Pezizomycotina</taxon>
        <taxon>Leotiomycetes</taxon>
        <taxon>Helotiales</taxon>
        <taxon>Hyaloscyphaceae</taxon>
        <taxon>Hyaloscypha</taxon>
        <taxon>Hyaloscypha variabilis</taxon>
    </lineage>
</organism>
<evidence type="ECO:0000313" key="3">
    <source>
        <dbReference type="Proteomes" id="UP000235786"/>
    </source>
</evidence>
<feature type="compositionally biased region" description="Low complexity" evidence="1">
    <location>
        <begin position="8"/>
        <end position="18"/>
    </location>
</feature>
<keyword evidence="3" id="KW-1185">Reference proteome</keyword>
<protein>
    <submittedName>
        <fullName evidence="2">Uncharacterized protein</fullName>
    </submittedName>
</protein>
<sequence>MPKKSKPPHSSTTLPSTTRNSHSHKHNTHRPKTLPHPPLQTPPLRPPQPKSNPSSLHHTPDNIQMIHLPSILLFLRISYNQVLSRFPPPTPHIIPPPPPPLFPF</sequence>
<feature type="compositionally biased region" description="Basic residues" evidence="1">
    <location>
        <begin position="21"/>
        <end position="33"/>
    </location>
</feature>
<accession>A0A2J6RCX4</accession>
<dbReference type="Proteomes" id="UP000235786">
    <property type="component" value="Unassembled WGS sequence"/>
</dbReference>
<dbReference type="EMBL" id="KZ613951">
    <property type="protein sequence ID" value="PMD36370.1"/>
    <property type="molecule type" value="Genomic_DNA"/>
</dbReference>
<feature type="region of interest" description="Disordered" evidence="1">
    <location>
        <begin position="1"/>
        <end position="61"/>
    </location>
</feature>
<dbReference type="AlphaFoldDB" id="A0A2J6RCX4"/>
<proteinExistence type="predicted"/>
<gene>
    <name evidence="2" type="ORF">L207DRAFT_516043</name>
</gene>
<reference evidence="2 3" key="1">
    <citation type="submission" date="2016-04" db="EMBL/GenBank/DDBJ databases">
        <title>A degradative enzymes factory behind the ericoid mycorrhizal symbiosis.</title>
        <authorList>
            <consortium name="DOE Joint Genome Institute"/>
            <person name="Martino E."/>
            <person name="Morin E."/>
            <person name="Grelet G."/>
            <person name="Kuo A."/>
            <person name="Kohler A."/>
            <person name="Daghino S."/>
            <person name="Barry K."/>
            <person name="Choi C."/>
            <person name="Cichocki N."/>
            <person name="Clum A."/>
            <person name="Copeland A."/>
            <person name="Hainaut M."/>
            <person name="Haridas S."/>
            <person name="Labutti K."/>
            <person name="Lindquist E."/>
            <person name="Lipzen A."/>
            <person name="Khouja H.-R."/>
            <person name="Murat C."/>
            <person name="Ohm R."/>
            <person name="Olson A."/>
            <person name="Spatafora J."/>
            <person name="Veneault-Fourrey C."/>
            <person name="Henrissat B."/>
            <person name="Grigoriev I."/>
            <person name="Martin F."/>
            <person name="Perotto S."/>
        </authorList>
    </citation>
    <scope>NUCLEOTIDE SEQUENCE [LARGE SCALE GENOMIC DNA]</scope>
    <source>
        <strain evidence="2 3">F</strain>
    </source>
</reference>
<feature type="compositionally biased region" description="Pro residues" evidence="1">
    <location>
        <begin position="34"/>
        <end position="50"/>
    </location>
</feature>
<evidence type="ECO:0000256" key="1">
    <source>
        <dbReference type="SAM" id="MobiDB-lite"/>
    </source>
</evidence>
<name>A0A2J6RCX4_HYAVF</name>